<comment type="caution">
    <text evidence="2">The sequence shown here is derived from an EMBL/GenBank/DDBJ whole genome shotgun (WGS) entry which is preliminary data.</text>
</comment>
<keyword evidence="1" id="KW-1133">Transmembrane helix</keyword>
<name>A0A9X1XSN7_9FLAO</name>
<feature type="transmembrane region" description="Helical" evidence="1">
    <location>
        <begin position="15"/>
        <end position="38"/>
    </location>
</feature>
<gene>
    <name evidence="2" type="ORF">MW871_10060</name>
</gene>
<proteinExistence type="predicted"/>
<sequence length="96" mass="10537">MSLYQKTLADFNNNFIGFATLIVIGQSCLGSAAAMNILRNGTSILQMGQLAIIVLICMLVNTSILAQMKHKVIFNLTIISVISSIFFILMNTLIIR</sequence>
<dbReference type="AlphaFoldDB" id="A0A9X1XSN7"/>
<dbReference type="RefSeq" id="WP_188048944.1">
    <property type="nucleotide sequence ID" value="NZ_JALNUB010000005.1"/>
</dbReference>
<evidence type="ECO:0000313" key="2">
    <source>
        <dbReference type="EMBL" id="MCK8142233.1"/>
    </source>
</evidence>
<dbReference type="PROSITE" id="PS51257">
    <property type="entry name" value="PROKAR_LIPOPROTEIN"/>
    <property type="match status" value="1"/>
</dbReference>
<evidence type="ECO:0000313" key="3">
    <source>
        <dbReference type="Proteomes" id="UP001139260"/>
    </source>
</evidence>
<keyword evidence="1" id="KW-0812">Transmembrane</keyword>
<keyword evidence="1" id="KW-0472">Membrane</keyword>
<organism evidence="2 3">
    <name type="scientific">Flavobacterium pygoscelis</name>
    <dbReference type="NCBI Taxonomy" id="2893176"/>
    <lineage>
        <taxon>Bacteria</taxon>
        <taxon>Pseudomonadati</taxon>
        <taxon>Bacteroidota</taxon>
        <taxon>Flavobacteriia</taxon>
        <taxon>Flavobacteriales</taxon>
        <taxon>Flavobacteriaceae</taxon>
        <taxon>Flavobacterium</taxon>
    </lineage>
</organism>
<feature type="transmembrane region" description="Helical" evidence="1">
    <location>
        <begin position="50"/>
        <end position="66"/>
    </location>
</feature>
<reference evidence="2" key="1">
    <citation type="submission" date="2022-04" db="EMBL/GenBank/DDBJ databases">
        <title>Flavobacterium pygoscelis sp. nov. isolated from Chinstrap chick (Pygoscelis antarcticus).</title>
        <authorList>
            <person name="Irgang R."/>
            <person name="Poblete-Morales M."/>
            <person name="Avendano-Herrera R."/>
        </authorList>
    </citation>
    <scope>NUCLEOTIDE SEQUENCE</scope>
    <source>
        <strain evidence="2">I-SCBP12n</strain>
    </source>
</reference>
<protein>
    <submittedName>
        <fullName evidence="2">Uncharacterized protein</fullName>
    </submittedName>
</protein>
<feature type="transmembrane region" description="Helical" evidence="1">
    <location>
        <begin position="72"/>
        <end position="95"/>
    </location>
</feature>
<accession>A0A9X1XSN7</accession>
<dbReference type="Proteomes" id="UP001139260">
    <property type="component" value="Unassembled WGS sequence"/>
</dbReference>
<evidence type="ECO:0000256" key="1">
    <source>
        <dbReference type="SAM" id="Phobius"/>
    </source>
</evidence>
<dbReference type="EMBL" id="JALNUB010000005">
    <property type="protein sequence ID" value="MCK8142233.1"/>
    <property type="molecule type" value="Genomic_DNA"/>
</dbReference>
<keyword evidence="3" id="KW-1185">Reference proteome</keyword>